<dbReference type="HOGENOM" id="CLU_1916544_0_0_1"/>
<dbReference type="AlphaFoldDB" id="A0A0C2WHN8"/>
<proteinExistence type="predicted"/>
<evidence type="ECO:0000313" key="2">
    <source>
        <dbReference type="Proteomes" id="UP000054549"/>
    </source>
</evidence>
<dbReference type="OrthoDB" id="5575at2759"/>
<dbReference type="EMBL" id="KN818491">
    <property type="protein sequence ID" value="KIL55628.1"/>
    <property type="molecule type" value="Genomic_DNA"/>
</dbReference>
<dbReference type="STRING" id="946122.A0A0C2WHN8"/>
<protein>
    <submittedName>
        <fullName evidence="1">Uncharacterized protein</fullName>
    </submittedName>
</protein>
<accession>A0A0C2WHN8</accession>
<organism evidence="1 2">
    <name type="scientific">Amanita muscaria (strain Koide BX008)</name>
    <dbReference type="NCBI Taxonomy" id="946122"/>
    <lineage>
        <taxon>Eukaryota</taxon>
        <taxon>Fungi</taxon>
        <taxon>Dikarya</taxon>
        <taxon>Basidiomycota</taxon>
        <taxon>Agaricomycotina</taxon>
        <taxon>Agaricomycetes</taxon>
        <taxon>Agaricomycetidae</taxon>
        <taxon>Agaricales</taxon>
        <taxon>Pluteineae</taxon>
        <taxon>Amanitaceae</taxon>
        <taxon>Amanita</taxon>
    </lineage>
</organism>
<reference evidence="1 2" key="1">
    <citation type="submission" date="2014-04" db="EMBL/GenBank/DDBJ databases">
        <title>Evolutionary Origins and Diversification of the Mycorrhizal Mutualists.</title>
        <authorList>
            <consortium name="DOE Joint Genome Institute"/>
            <consortium name="Mycorrhizal Genomics Consortium"/>
            <person name="Kohler A."/>
            <person name="Kuo A."/>
            <person name="Nagy L.G."/>
            <person name="Floudas D."/>
            <person name="Copeland A."/>
            <person name="Barry K.W."/>
            <person name="Cichocki N."/>
            <person name="Veneault-Fourrey C."/>
            <person name="LaButti K."/>
            <person name="Lindquist E.A."/>
            <person name="Lipzen A."/>
            <person name="Lundell T."/>
            <person name="Morin E."/>
            <person name="Murat C."/>
            <person name="Riley R."/>
            <person name="Ohm R."/>
            <person name="Sun H."/>
            <person name="Tunlid A."/>
            <person name="Henrissat B."/>
            <person name="Grigoriev I.V."/>
            <person name="Hibbett D.S."/>
            <person name="Martin F."/>
        </authorList>
    </citation>
    <scope>NUCLEOTIDE SEQUENCE [LARGE SCALE GENOMIC DNA]</scope>
    <source>
        <strain evidence="1 2">Koide BX008</strain>
    </source>
</reference>
<evidence type="ECO:0000313" key="1">
    <source>
        <dbReference type="EMBL" id="KIL55628.1"/>
    </source>
</evidence>
<dbReference type="InParanoid" id="A0A0C2WHN8"/>
<sequence length="132" mass="14986">MCRAIANYLLKKGLVWPDVNHLESVHVEDARGFVSNLGELVQDEKISHLLVYTQLQALVSETLPSAKISARNNRRKRSLAEMFGHFVTLAKKILDYRDEAMAMADPKMEMKDTEIDDELGVAVVLDDKEQEE</sequence>
<name>A0A0C2WHN8_AMAMK</name>
<keyword evidence="2" id="KW-1185">Reference proteome</keyword>
<gene>
    <name evidence="1" type="ORF">M378DRAFT_17772</name>
</gene>
<dbReference type="Proteomes" id="UP000054549">
    <property type="component" value="Unassembled WGS sequence"/>
</dbReference>